<evidence type="ECO:0000313" key="8">
    <source>
        <dbReference type="EMBL" id="KAH8689126.1"/>
    </source>
</evidence>
<dbReference type="GO" id="GO:0006508">
    <property type="term" value="P:proteolysis"/>
    <property type="evidence" value="ECO:0007669"/>
    <property type="project" value="UniProtKB-KW"/>
</dbReference>
<dbReference type="PANTHER" id="PTHR42776">
    <property type="entry name" value="SERINE PEPTIDASE S9 FAMILY MEMBER"/>
    <property type="match status" value="1"/>
</dbReference>
<dbReference type="Pfam" id="PF00326">
    <property type="entry name" value="Peptidase_S9"/>
    <property type="match status" value="1"/>
</dbReference>
<evidence type="ECO:0000256" key="6">
    <source>
        <dbReference type="ARBA" id="ARBA00032829"/>
    </source>
</evidence>
<evidence type="ECO:0000259" key="7">
    <source>
        <dbReference type="Pfam" id="PF00326"/>
    </source>
</evidence>
<accession>A0AAD4KIJ5</accession>
<evidence type="ECO:0000256" key="1">
    <source>
        <dbReference type="ARBA" id="ARBA00010040"/>
    </source>
</evidence>
<dbReference type="Proteomes" id="UP001201262">
    <property type="component" value="Unassembled WGS sequence"/>
</dbReference>
<keyword evidence="2" id="KW-0645">Protease</keyword>
<protein>
    <recommendedName>
        <fullName evidence="6">Dipeptidyl-peptidase V</fullName>
    </recommendedName>
</protein>
<reference evidence="8" key="1">
    <citation type="submission" date="2021-12" db="EMBL/GenBank/DDBJ databases">
        <title>Convergent genome expansion in fungi linked to evolution of root-endophyte symbiosis.</title>
        <authorList>
            <consortium name="DOE Joint Genome Institute"/>
            <person name="Ke Y.-H."/>
            <person name="Bonito G."/>
            <person name="Liao H.-L."/>
            <person name="Looney B."/>
            <person name="Rojas-Flechas A."/>
            <person name="Nash J."/>
            <person name="Hameed K."/>
            <person name="Schadt C."/>
            <person name="Martin F."/>
            <person name="Crous P.W."/>
            <person name="Miettinen O."/>
            <person name="Magnuson J.K."/>
            <person name="Labbe J."/>
            <person name="Jacobson D."/>
            <person name="Doktycz M.J."/>
            <person name="Veneault-Fourrey C."/>
            <person name="Kuo A."/>
            <person name="Mondo S."/>
            <person name="Calhoun S."/>
            <person name="Riley R."/>
            <person name="Ohm R."/>
            <person name="LaButti K."/>
            <person name="Andreopoulos B."/>
            <person name="Pangilinan J."/>
            <person name="Nolan M."/>
            <person name="Tritt A."/>
            <person name="Clum A."/>
            <person name="Lipzen A."/>
            <person name="Daum C."/>
            <person name="Barry K."/>
            <person name="Grigoriev I.V."/>
            <person name="Vilgalys R."/>
        </authorList>
    </citation>
    <scope>NUCLEOTIDE SEQUENCE</scope>
    <source>
        <strain evidence="8">PMI_201</strain>
    </source>
</reference>
<evidence type="ECO:0000256" key="5">
    <source>
        <dbReference type="ARBA" id="ARBA00022825"/>
    </source>
</evidence>
<organism evidence="8 9">
    <name type="scientific">Talaromyces proteolyticus</name>
    <dbReference type="NCBI Taxonomy" id="1131652"/>
    <lineage>
        <taxon>Eukaryota</taxon>
        <taxon>Fungi</taxon>
        <taxon>Dikarya</taxon>
        <taxon>Ascomycota</taxon>
        <taxon>Pezizomycotina</taxon>
        <taxon>Eurotiomycetes</taxon>
        <taxon>Eurotiomycetidae</taxon>
        <taxon>Eurotiales</taxon>
        <taxon>Trichocomaceae</taxon>
        <taxon>Talaromyces</taxon>
        <taxon>Talaromyces sect. Bacilispori</taxon>
    </lineage>
</organism>
<evidence type="ECO:0000256" key="3">
    <source>
        <dbReference type="ARBA" id="ARBA00022729"/>
    </source>
</evidence>
<dbReference type="SUPFAM" id="SSF82171">
    <property type="entry name" value="DPP6 N-terminal domain-like"/>
    <property type="match status" value="1"/>
</dbReference>
<evidence type="ECO:0000256" key="2">
    <source>
        <dbReference type="ARBA" id="ARBA00022670"/>
    </source>
</evidence>
<dbReference type="EMBL" id="JAJTJA010000016">
    <property type="protein sequence ID" value="KAH8689126.1"/>
    <property type="molecule type" value="Genomic_DNA"/>
</dbReference>
<sequence length="707" mass="80235">MTITHHKLSPEALLEAPNMTHPVPDAAGKLAVYVQSAYSFQYHTMQKQIRVIDLKTLHRSWPITENISANYPQWLGRSGNLIWLESLENGHTNLVIRDARLEDTDYVAGTVPGHISNLRVTNIPYIGDTDDDLGFAVVGKVNADGSVFNPIDQSLDGKRTGSSYTVFPGGHADSLRSPQKNVIWFGMLSRPSEAPNGRYTMGKLTNLMEHFKLTAVDLRITHGQEKDCRDFDINSWTITFVGNDLDNFQKTHFSCSCYVCPMLRWDGFPLDDLYHAFRHRGLGGIISSPILKPNDSNVVFLSQKTDGYNSDKNRIIFVHNNQTGENEELFQSRDGEGQWNLSPRAISYGMDKSLLIQVEEKGRRVLYKLRLDNWWPEKPTPASLELLSGFLRNGSVINVTPISSSLSKSRLLASYDSLNHGREYIAFDPKSPGIQSFTPPYINLPRSQIAEIWPSGANGRQVHTWIVKPSWFRPERRYPLALFIHGGPQDAWLDRWSINWNLITFAEQGYVVVAPNPTGSTSYGQGFTDAIRGSWGGSPYNDLQKVFEHVKNHLSYVDTERAVALGHGYGGYMVNWIQGHEFGRLFKALVTDNGIFNMTTQLASDTQALRHDFNGLPWENPTEWQKWDPSQYAGHWQTPHLIVHNELNSHQPLAQGLASFHTLQMRGVESAFLTLPEENHRDQNPENLLLWYRTVIRWMNQHVKSKV</sequence>
<keyword evidence="4" id="KW-0378">Hydrolase</keyword>
<dbReference type="Gene3D" id="3.40.50.1820">
    <property type="entry name" value="alpha/beta hydrolase"/>
    <property type="match status" value="1"/>
</dbReference>
<feature type="domain" description="Peptidase S9 prolyl oligopeptidase catalytic" evidence="7">
    <location>
        <begin position="496"/>
        <end position="705"/>
    </location>
</feature>
<dbReference type="RefSeq" id="XP_046065552.1">
    <property type="nucleotide sequence ID" value="XM_046213388.1"/>
</dbReference>
<comment type="caution">
    <text evidence="8">The sequence shown here is derived from an EMBL/GenBank/DDBJ whole genome shotgun (WGS) entry which is preliminary data.</text>
</comment>
<dbReference type="GO" id="GO:0004252">
    <property type="term" value="F:serine-type endopeptidase activity"/>
    <property type="evidence" value="ECO:0007669"/>
    <property type="project" value="TreeGrafter"/>
</dbReference>
<gene>
    <name evidence="8" type="ORF">BGW36DRAFT_352523</name>
</gene>
<keyword evidence="3" id="KW-0732">Signal</keyword>
<dbReference type="PANTHER" id="PTHR42776:SF13">
    <property type="entry name" value="DIPEPTIDYL-PEPTIDASE 5"/>
    <property type="match status" value="1"/>
</dbReference>
<dbReference type="AlphaFoldDB" id="A0AAD4KIJ5"/>
<dbReference type="FunFam" id="3.40.50.1820:FF:000028">
    <property type="entry name" value="S9 family peptidase"/>
    <property type="match status" value="1"/>
</dbReference>
<dbReference type="SUPFAM" id="SSF53474">
    <property type="entry name" value="alpha/beta-Hydrolases"/>
    <property type="match status" value="1"/>
</dbReference>
<evidence type="ECO:0000256" key="4">
    <source>
        <dbReference type="ARBA" id="ARBA00022801"/>
    </source>
</evidence>
<comment type="similarity">
    <text evidence="1">Belongs to the peptidase S9C family.</text>
</comment>
<dbReference type="GeneID" id="70243675"/>
<keyword evidence="5" id="KW-0720">Serine protease</keyword>
<keyword evidence="9" id="KW-1185">Reference proteome</keyword>
<dbReference type="InterPro" id="IPR001375">
    <property type="entry name" value="Peptidase_S9_cat"/>
</dbReference>
<dbReference type="InterPro" id="IPR029058">
    <property type="entry name" value="AB_hydrolase_fold"/>
</dbReference>
<proteinExistence type="inferred from homology"/>
<name>A0AAD4KIJ5_9EURO</name>
<evidence type="ECO:0000313" key="9">
    <source>
        <dbReference type="Proteomes" id="UP001201262"/>
    </source>
</evidence>